<feature type="transmembrane region" description="Helical" evidence="6">
    <location>
        <begin position="78"/>
        <end position="98"/>
    </location>
</feature>
<proteinExistence type="predicted"/>
<dbReference type="InterPro" id="IPR036259">
    <property type="entry name" value="MFS_trans_sf"/>
</dbReference>
<evidence type="ECO:0000256" key="5">
    <source>
        <dbReference type="ARBA" id="ARBA00023136"/>
    </source>
</evidence>
<feature type="transmembrane region" description="Helical" evidence="6">
    <location>
        <begin position="278"/>
        <end position="300"/>
    </location>
</feature>
<organism evidence="7 8">
    <name type="scientific">Roseateles albus</name>
    <dbReference type="NCBI Taxonomy" id="2987525"/>
    <lineage>
        <taxon>Bacteria</taxon>
        <taxon>Pseudomonadati</taxon>
        <taxon>Pseudomonadota</taxon>
        <taxon>Betaproteobacteria</taxon>
        <taxon>Burkholderiales</taxon>
        <taxon>Sphaerotilaceae</taxon>
        <taxon>Roseateles</taxon>
    </lineage>
</organism>
<keyword evidence="5 6" id="KW-0472">Membrane</keyword>
<dbReference type="Proteomes" id="UP001221189">
    <property type="component" value="Unassembled WGS sequence"/>
</dbReference>
<dbReference type="RefSeq" id="WP_273600699.1">
    <property type="nucleotide sequence ID" value="NZ_JAQQXT010000007.1"/>
</dbReference>
<evidence type="ECO:0000256" key="2">
    <source>
        <dbReference type="ARBA" id="ARBA00022448"/>
    </source>
</evidence>
<feature type="transmembrane region" description="Helical" evidence="6">
    <location>
        <begin position="333"/>
        <end position="357"/>
    </location>
</feature>
<sequence length="433" mass="47678">MPENRTLNSERRPWSWIPTLYFGQGLPYVVVMTLSVIMYKNLGLSNTEIALYTSWLYLPWVIKPLWSPLIELLGLKRGWIVALQFVIGAALALVALSIPSTRNVQLTLAMFWLMAFASASHDIAADGFYMLALNQRSQAAFVGVRSTFYRLANIGGQGGLVYLAGELQERTGSMTQAWSTVFFLLALIFVLLGSYHQLMLPRPASDVSGQARRSGNDFWRDFIAVFAEFFRKPGIVIIIGFLLLYRFPEAQLLKLATPFLLDPVTAGGLGLSTKQVGIAYGTVGLIALTLGGLLGGWVISRIGLKRALWPLILSMHVPNVMFLLMALSMPHDLLVISAALAVEQFGYGLGFTAYLMFMILVADGPHKTAHYAICTGFMALGMMIPGMWSGWLQQQMGYVLFFVWVLVATLPSFGLAALVKIPTDFGKKAEQGA</sequence>
<reference evidence="7 8" key="1">
    <citation type="submission" date="2022-10" db="EMBL/GenBank/DDBJ databases">
        <title>Paucibacter sp. hw1 Genome sequencing.</title>
        <authorList>
            <person name="Park S."/>
        </authorList>
    </citation>
    <scope>NUCLEOTIDE SEQUENCE [LARGE SCALE GENOMIC DNA]</scope>
    <source>
        <strain evidence="8">hw1</strain>
    </source>
</reference>
<keyword evidence="4 6" id="KW-1133">Transmembrane helix</keyword>
<keyword evidence="8" id="KW-1185">Reference proteome</keyword>
<accession>A0ABT5KF12</accession>
<protein>
    <submittedName>
        <fullName evidence="7">MFS transporter</fullName>
    </submittedName>
</protein>
<dbReference type="PANTHER" id="PTHR12778">
    <property type="entry name" value="SOLUTE CARRIER FAMILY 33 ACETYL-COA TRANSPORTER -RELATED"/>
    <property type="match status" value="1"/>
</dbReference>
<feature type="transmembrane region" description="Helical" evidence="6">
    <location>
        <begin position="222"/>
        <end position="245"/>
    </location>
</feature>
<dbReference type="InterPro" id="IPR011701">
    <property type="entry name" value="MFS"/>
</dbReference>
<evidence type="ECO:0000256" key="3">
    <source>
        <dbReference type="ARBA" id="ARBA00022692"/>
    </source>
</evidence>
<dbReference type="InterPro" id="IPR004752">
    <property type="entry name" value="AmpG_permease/AT-1"/>
</dbReference>
<feature type="transmembrane region" description="Helical" evidence="6">
    <location>
        <begin position="369"/>
        <end position="391"/>
    </location>
</feature>
<evidence type="ECO:0000313" key="8">
    <source>
        <dbReference type="Proteomes" id="UP001221189"/>
    </source>
</evidence>
<feature type="transmembrane region" description="Helical" evidence="6">
    <location>
        <begin position="307"/>
        <end position="327"/>
    </location>
</feature>
<gene>
    <name evidence="7" type="ORF">PRZ03_13080</name>
</gene>
<dbReference type="SUPFAM" id="SSF103473">
    <property type="entry name" value="MFS general substrate transporter"/>
    <property type="match status" value="1"/>
</dbReference>
<feature type="transmembrane region" description="Helical" evidence="6">
    <location>
        <begin position="397"/>
        <end position="419"/>
    </location>
</feature>
<name>A0ABT5KF12_9BURK</name>
<comment type="caution">
    <text evidence="7">The sequence shown here is derived from an EMBL/GenBank/DDBJ whole genome shotgun (WGS) entry which is preliminary data.</text>
</comment>
<dbReference type="Pfam" id="PF07690">
    <property type="entry name" value="MFS_1"/>
    <property type="match status" value="1"/>
</dbReference>
<dbReference type="PANTHER" id="PTHR12778:SF10">
    <property type="entry name" value="MAJOR FACILITATOR SUPERFAMILY DOMAIN-CONTAINING PROTEIN 3"/>
    <property type="match status" value="1"/>
</dbReference>
<keyword evidence="2" id="KW-0813">Transport</keyword>
<evidence type="ECO:0000256" key="6">
    <source>
        <dbReference type="SAM" id="Phobius"/>
    </source>
</evidence>
<feature type="transmembrane region" description="Helical" evidence="6">
    <location>
        <begin position="110"/>
        <end position="132"/>
    </location>
</feature>
<feature type="transmembrane region" description="Helical" evidence="6">
    <location>
        <begin position="49"/>
        <end position="66"/>
    </location>
</feature>
<evidence type="ECO:0000313" key="7">
    <source>
        <dbReference type="EMBL" id="MDC8772509.1"/>
    </source>
</evidence>
<feature type="transmembrane region" description="Helical" evidence="6">
    <location>
        <begin position="20"/>
        <end position="37"/>
    </location>
</feature>
<comment type="subcellular location">
    <subcellularLocation>
        <location evidence="1">Membrane</location>
        <topology evidence="1">Multi-pass membrane protein</topology>
    </subcellularLocation>
</comment>
<evidence type="ECO:0000256" key="4">
    <source>
        <dbReference type="ARBA" id="ARBA00022989"/>
    </source>
</evidence>
<dbReference type="Gene3D" id="1.20.1250.20">
    <property type="entry name" value="MFS general substrate transporter like domains"/>
    <property type="match status" value="2"/>
</dbReference>
<keyword evidence="3 6" id="KW-0812">Transmembrane</keyword>
<evidence type="ECO:0000256" key="1">
    <source>
        <dbReference type="ARBA" id="ARBA00004141"/>
    </source>
</evidence>
<feature type="transmembrane region" description="Helical" evidence="6">
    <location>
        <begin position="177"/>
        <end position="195"/>
    </location>
</feature>
<dbReference type="EMBL" id="JAQQXT010000007">
    <property type="protein sequence ID" value="MDC8772509.1"/>
    <property type="molecule type" value="Genomic_DNA"/>
</dbReference>